<dbReference type="AlphaFoldDB" id="A0A7X3SH67"/>
<dbReference type="Proteomes" id="UP000460412">
    <property type="component" value="Unassembled WGS sequence"/>
</dbReference>
<keyword evidence="2" id="KW-1185">Reference proteome</keyword>
<sequence length="50" mass="5645">MNTKNLKNQTANMLANASLKLGKMSADSKCCYIFHQPKMPEALKKMKNTK</sequence>
<proteinExistence type="predicted"/>
<organism evidence="1 2">
    <name type="scientific">Sporofaciens musculi</name>
    <dbReference type="NCBI Taxonomy" id="2681861"/>
    <lineage>
        <taxon>Bacteria</taxon>
        <taxon>Bacillati</taxon>
        <taxon>Bacillota</taxon>
        <taxon>Clostridia</taxon>
        <taxon>Lachnospirales</taxon>
        <taxon>Lachnospiraceae</taxon>
        <taxon>Sporofaciens</taxon>
    </lineage>
</organism>
<evidence type="ECO:0000313" key="1">
    <source>
        <dbReference type="EMBL" id="MXP74082.1"/>
    </source>
</evidence>
<dbReference type="NCBIfam" id="TIGR04223">
    <property type="entry name" value="quorum_AgrD"/>
    <property type="match status" value="1"/>
</dbReference>
<dbReference type="InterPro" id="IPR009229">
    <property type="entry name" value="AgrD"/>
</dbReference>
<dbReference type="EMBL" id="WUQX01000001">
    <property type="protein sequence ID" value="MXP74082.1"/>
    <property type="molecule type" value="Genomic_DNA"/>
</dbReference>
<dbReference type="RefSeq" id="WP_159749112.1">
    <property type="nucleotide sequence ID" value="NZ_WUQX01000001.1"/>
</dbReference>
<evidence type="ECO:0000313" key="2">
    <source>
        <dbReference type="Proteomes" id="UP000460412"/>
    </source>
</evidence>
<gene>
    <name evidence="1" type="ORF">GN277_01105</name>
</gene>
<reference evidence="1 2" key="1">
    <citation type="submission" date="2019-12" db="EMBL/GenBank/DDBJ databases">
        <title>Sporaefaciens musculi gen. nov., sp. nov., a novel bacterium isolated from the caecum of an obese mouse.</title>
        <authorList>
            <person name="Rasmussen T.S."/>
            <person name="Streidl T."/>
            <person name="Hitch T.C.A."/>
            <person name="Wortmann E."/>
            <person name="Deptula P."/>
            <person name="Hansen M."/>
            <person name="Nielsen D.S."/>
            <person name="Clavel T."/>
            <person name="Vogensen F.K."/>
        </authorList>
    </citation>
    <scope>NUCLEOTIDE SEQUENCE [LARGE SCALE GENOMIC DNA]</scope>
    <source>
        <strain evidence="1 2">WCA-9-b2</strain>
    </source>
</reference>
<comment type="caution">
    <text evidence="1">The sequence shown here is derived from an EMBL/GenBank/DDBJ whole genome shotgun (WGS) entry which is preliminary data.</text>
</comment>
<protein>
    <submittedName>
        <fullName evidence="1">Cyclic lactone autoinducer peptide</fullName>
    </submittedName>
</protein>
<accession>A0A7X3SH67</accession>
<name>A0A7X3SH67_9FIRM</name>